<dbReference type="Gene3D" id="3.40.980.10">
    <property type="entry name" value="MoaB/Mog-like domain"/>
    <property type="match status" value="1"/>
</dbReference>
<dbReference type="AlphaFoldDB" id="L8WN91"/>
<dbReference type="PANTHER" id="PTHR47675:SF1">
    <property type="entry name" value="MOLYBDOPTERIN BINDING DOMAIN PROTEIN (AFU_ORTHOLOGUE AFUA_5G11210)"/>
    <property type="match status" value="1"/>
</dbReference>
<name>L8WN91_THACA</name>
<proteinExistence type="predicted"/>
<dbReference type="SUPFAM" id="SSF53218">
    <property type="entry name" value="Molybdenum cofactor biosynthesis proteins"/>
    <property type="match status" value="1"/>
</dbReference>
<accession>L8WN91</accession>
<dbReference type="GO" id="GO:0042726">
    <property type="term" value="P:flavin-containing compound metabolic process"/>
    <property type="evidence" value="ECO:0007669"/>
    <property type="project" value="TreeGrafter"/>
</dbReference>
<dbReference type="Proteomes" id="UP000011668">
    <property type="component" value="Unassembled WGS sequence"/>
</dbReference>
<organism evidence="3 4">
    <name type="scientific">Thanatephorus cucumeris (strain AG1-IA)</name>
    <name type="common">Rice sheath blight fungus</name>
    <name type="synonym">Rhizoctonia solani</name>
    <dbReference type="NCBI Taxonomy" id="983506"/>
    <lineage>
        <taxon>Eukaryota</taxon>
        <taxon>Fungi</taxon>
        <taxon>Dikarya</taxon>
        <taxon>Basidiomycota</taxon>
        <taxon>Agaricomycotina</taxon>
        <taxon>Agaricomycetes</taxon>
        <taxon>Cantharellales</taxon>
        <taxon>Ceratobasidiaceae</taxon>
        <taxon>Rhizoctonia</taxon>
        <taxon>Rhizoctonia solani AG-1</taxon>
    </lineage>
</organism>
<dbReference type="InterPro" id="IPR001453">
    <property type="entry name" value="MoaB/Mog_dom"/>
</dbReference>
<dbReference type="InterPro" id="IPR036425">
    <property type="entry name" value="MoaB/Mog-like_dom_sf"/>
</dbReference>
<dbReference type="Pfam" id="PF24102">
    <property type="entry name" value="FLAD1_M"/>
    <property type="match status" value="1"/>
</dbReference>
<protein>
    <submittedName>
        <fullName evidence="3">Putative molybdopterin binding domain-containing protein</fullName>
    </submittedName>
</protein>
<evidence type="ECO:0000313" key="4">
    <source>
        <dbReference type="Proteomes" id="UP000011668"/>
    </source>
</evidence>
<sequence length="266" mass="29091">MIYNSLQTLLRNSYLPTRQILSSHPASCTVRYQKQRLMSNSPPPRVTLTPPPSAPISLPVSPIPVGDGNPKTIKTAACLIIGDEILNGKTHDSNSNYFAKFCFERGVALKRIEVIADDEGEIKHRPETLNQTQEQRTARERMALLPEGPGAEALFVCEDLWVNGPIAASLIFANQEPCIYSLVAIHSFHLNSCYLDSIRLPESNIAPYLTSLQARVKSEDIQVGSYPTVGKGVTVSLIGRNSARLEELALEVAKEVSGELVDPGKA</sequence>
<comment type="caution">
    <text evidence="3">The sequence shown here is derived from an EMBL/GenBank/DDBJ whole genome shotgun (WGS) entry which is preliminary data.</text>
</comment>
<dbReference type="HOGENOM" id="CLU_030805_0_0_1"/>
<feature type="domain" description="FAD synthase middle" evidence="2">
    <location>
        <begin position="198"/>
        <end position="260"/>
    </location>
</feature>
<feature type="domain" description="MoaB/Mog" evidence="1">
    <location>
        <begin position="77"/>
        <end position="124"/>
    </location>
</feature>
<keyword evidence="4" id="KW-1185">Reference proteome</keyword>
<dbReference type="OrthoDB" id="448496at2759"/>
<evidence type="ECO:0000313" key="3">
    <source>
        <dbReference type="EMBL" id="ELU39631.1"/>
    </source>
</evidence>
<gene>
    <name evidence="3" type="ORF">AG1IA_06339</name>
</gene>
<dbReference type="PANTHER" id="PTHR47675">
    <property type="entry name" value="MOLYBDOPTERIN BINDING DOMAIN PROTEIN (AFU_ORTHOLOGUE AFUA_5G11210)"/>
    <property type="match status" value="1"/>
</dbReference>
<reference evidence="3 4" key="1">
    <citation type="journal article" date="2013" name="Nat. Commun.">
        <title>The evolution and pathogenic mechanisms of the rice sheath blight pathogen.</title>
        <authorList>
            <person name="Zheng A."/>
            <person name="Lin R."/>
            <person name="Xu L."/>
            <person name="Qin P."/>
            <person name="Tang C."/>
            <person name="Ai P."/>
            <person name="Zhang D."/>
            <person name="Liu Y."/>
            <person name="Sun Z."/>
            <person name="Feng H."/>
            <person name="Wang Y."/>
            <person name="Chen Y."/>
            <person name="Liang X."/>
            <person name="Fu R."/>
            <person name="Li Q."/>
            <person name="Zhang J."/>
            <person name="Yu X."/>
            <person name="Xie Z."/>
            <person name="Ding L."/>
            <person name="Guan P."/>
            <person name="Tang J."/>
            <person name="Liang Y."/>
            <person name="Wang S."/>
            <person name="Deng Q."/>
            <person name="Li S."/>
            <person name="Zhu J."/>
            <person name="Wang L."/>
            <person name="Liu H."/>
            <person name="Li P."/>
        </authorList>
    </citation>
    <scope>NUCLEOTIDE SEQUENCE [LARGE SCALE GENOMIC DNA]</scope>
    <source>
        <strain evidence="4">AG-1 IA</strain>
    </source>
</reference>
<dbReference type="Pfam" id="PF00994">
    <property type="entry name" value="MoCF_biosynth"/>
    <property type="match status" value="1"/>
</dbReference>
<evidence type="ECO:0000259" key="2">
    <source>
        <dbReference type="Pfam" id="PF24102"/>
    </source>
</evidence>
<dbReference type="EMBL" id="AFRT01001680">
    <property type="protein sequence ID" value="ELU39631.1"/>
    <property type="molecule type" value="Genomic_DNA"/>
</dbReference>
<dbReference type="STRING" id="983506.L8WN91"/>
<dbReference type="InterPro" id="IPR056596">
    <property type="entry name" value="FLAD1_M"/>
</dbReference>
<dbReference type="GO" id="GO:0047884">
    <property type="term" value="F:FAD diphosphatase activity"/>
    <property type="evidence" value="ECO:0007669"/>
    <property type="project" value="TreeGrafter"/>
</dbReference>
<evidence type="ECO:0000259" key="1">
    <source>
        <dbReference type="Pfam" id="PF00994"/>
    </source>
</evidence>